<organism evidence="2 3">
    <name type="scientific">Colletotrichum tanaceti</name>
    <dbReference type="NCBI Taxonomy" id="1306861"/>
    <lineage>
        <taxon>Eukaryota</taxon>
        <taxon>Fungi</taxon>
        <taxon>Dikarya</taxon>
        <taxon>Ascomycota</taxon>
        <taxon>Pezizomycotina</taxon>
        <taxon>Sordariomycetes</taxon>
        <taxon>Hypocreomycetidae</taxon>
        <taxon>Glomerellales</taxon>
        <taxon>Glomerellaceae</taxon>
        <taxon>Colletotrichum</taxon>
        <taxon>Colletotrichum destructivum species complex</taxon>
    </lineage>
</organism>
<gene>
    <name evidence="2" type="ORF">CTA1_5291</name>
</gene>
<evidence type="ECO:0000313" key="3">
    <source>
        <dbReference type="Proteomes" id="UP000310108"/>
    </source>
</evidence>
<sequence length="146" mass="16199">MWFAPCHLPPPCAPRTRYDLVCVGELRVALLFRGKKFICFKSPLSFLLLRSMHASRALRAPSPFFPLLNPLQEGSQSNLCLFDRIDSNLDANPTHRLKRHQPPSPWVSSPPACRARPGRPLPSASSSRSEVCCSDMTPALSTASSR</sequence>
<dbReference type="EMBL" id="PJEX01001532">
    <property type="protein sequence ID" value="TKW48187.1"/>
    <property type="molecule type" value="Genomic_DNA"/>
</dbReference>
<feature type="region of interest" description="Disordered" evidence="1">
    <location>
        <begin position="92"/>
        <end position="146"/>
    </location>
</feature>
<evidence type="ECO:0000313" key="2">
    <source>
        <dbReference type="EMBL" id="TKW48187.1"/>
    </source>
</evidence>
<dbReference type="Proteomes" id="UP000310108">
    <property type="component" value="Unassembled WGS sequence"/>
</dbReference>
<accession>A0A4U6X4C1</accession>
<evidence type="ECO:0000256" key="1">
    <source>
        <dbReference type="SAM" id="MobiDB-lite"/>
    </source>
</evidence>
<reference evidence="2 3" key="1">
    <citation type="journal article" date="2019" name="PLoS ONE">
        <title>Comparative genome analysis indicates high evolutionary potential of pathogenicity genes in Colletotrichum tanaceti.</title>
        <authorList>
            <person name="Lelwala R.V."/>
            <person name="Korhonen P.K."/>
            <person name="Young N.D."/>
            <person name="Scott J.B."/>
            <person name="Ades P.A."/>
            <person name="Gasser R.B."/>
            <person name="Taylor P.W.J."/>
        </authorList>
    </citation>
    <scope>NUCLEOTIDE SEQUENCE [LARGE SCALE GENOMIC DNA]</scope>
    <source>
        <strain evidence="2">BRIP57314</strain>
    </source>
</reference>
<protein>
    <submittedName>
        <fullName evidence="2">Uncharacterized protein</fullName>
    </submittedName>
</protein>
<keyword evidence="3" id="KW-1185">Reference proteome</keyword>
<comment type="caution">
    <text evidence="2">The sequence shown here is derived from an EMBL/GenBank/DDBJ whole genome shotgun (WGS) entry which is preliminary data.</text>
</comment>
<feature type="compositionally biased region" description="Low complexity" evidence="1">
    <location>
        <begin position="123"/>
        <end position="134"/>
    </location>
</feature>
<name>A0A4U6X4C1_9PEZI</name>
<feature type="non-terminal residue" evidence="2">
    <location>
        <position position="146"/>
    </location>
</feature>
<proteinExistence type="predicted"/>
<dbReference type="AlphaFoldDB" id="A0A4U6X4C1"/>